<keyword evidence="1" id="KW-0175">Coiled coil</keyword>
<dbReference type="EMBL" id="MASJ01000003">
    <property type="protein sequence ID" value="OCS87815.1"/>
    <property type="molecule type" value="Genomic_DNA"/>
</dbReference>
<dbReference type="Proteomes" id="UP000093199">
    <property type="component" value="Unassembled WGS sequence"/>
</dbReference>
<comment type="caution">
    <text evidence="2">The sequence shown here is derived from an EMBL/GenBank/DDBJ whole genome shotgun (WGS) entry which is preliminary data.</text>
</comment>
<sequence length="132" mass="15278">MSKPTSYTKDQLYGATKGVKRTYINKATKNEADARISKVQAYKLIAHKLKLSSDRSLWKNNDSEYLSTWYDKLIKDIDDILLNNQSIISSNSKDTLDTNQKSNYLEIISALEKRVENLTIENFELRQKLLTK</sequence>
<evidence type="ECO:0000313" key="2">
    <source>
        <dbReference type="EMBL" id="OCS87815.1"/>
    </source>
</evidence>
<reference evidence="2 3" key="1">
    <citation type="submission" date="2016-07" db="EMBL/GenBank/DDBJ databases">
        <title>Caryophanon tenue genome sequencing.</title>
        <authorList>
            <person name="Verma A."/>
            <person name="Pal Y."/>
            <person name="Krishnamurthi S."/>
        </authorList>
    </citation>
    <scope>NUCLEOTIDE SEQUENCE [LARGE SCALE GENOMIC DNA]</scope>
    <source>
        <strain evidence="2 3">DSM 14152</strain>
    </source>
</reference>
<dbReference type="RefSeq" id="WP_066543649.1">
    <property type="nucleotide sequence ID" value="NZ_MASJ01000003.1"/>
</dbReference>
<dbReference type="AlphaFoldDB" id="A0A1C0YKV3"/>
<name>A0A1C0YKV3_9BACL</name>
<feature type="coiled-coil region" evidence="1">
    <location>
        <begin position="101"/>
        <end position="128"/>
    </location>
</feature>
<gene>
    <name evidence="2" type="ORF">A6M13_10985</name>
</gene>
<dbReference type="STRING" id="33978.A6M13_10985"/>
<keyword evidence="3" id="KW-1185">Reference proteome</keyword>
<evidence type="ECO:0000256" key="1">
    <source>
        <dbReference type="SAM" id="Coils"/>
    </source>
</evidence>
<evidence type="ECO:0000313" key="3">
    <source>
        <dbReference type="Proteomes" id="UP000093199"/>
    </source>
</evidence>
<organism evidence="2 3">
    <name type="scientific">Caryophanon tenue</name>
    <dbReference type="NCBI Taxonomy" id="33978"/>
    <lineage>
        <taxon>Bacteria</taxon>
        <taxon>Bacillati</taxon>
        <taxon>Bacillota</taxon>
        <taxon>Bacilli</taxon>
        <taxon>Bacillales</taxon>
        <taxon>Caryophanaceae</taxon>
        <taxon>Caryophanon</taxon>
    </lineage>
</organism>
<proteinExistence type="predicted"/>
<protein>
    <submittedName>
        <fullName evidence="2">Uncharacterized protein</fullName>
    </submittedName>
</protein>
<accession>A0A1C0YKV3</accession>